<reference evidence="2" key="2">
    <citation type="submission" date="2019-10" db="EMBL/GenBank/DDBJ databases">
        <title>Conservation and host-specific expression of non-tandemly repeated heterogenous ribosome RNA gene in arbuscular mycorrhizal fungi.</title>
        <authorList>
            <person name="Maeda T."/>
            <person name="Kobayashi Y."/>
            <person name="Nakagawa T."/>
            <person name="Ezawa T."/>
            <person name="Yamaguchi K."/>
            <person name="Bino T."/>
            <person name="Nishimoto Y."/>
            <person name="Shigenobu S."/>
            <person name="Kawaguchi M."/>
        </authorList>
    </citation>
    <scope>NUCLEOTIDE SEQUENCE</scope>
    <source>
        <strain evidence="2">HR1</strain>
    </source>
</reference>
<dbReference type="EMBL" id="BEXD01000628">
    <property type="protein sequence ID" value="GBB89002.1"/>
    <property type="molecule type" value="Genomic_DNA"/>
</dbReference>
<proteinExistence type="predicted"/>
<reference evidence="1 3" key="1">
    <citation type="submission" date="2017-11" db="EMBL/GenBank/DDBJ databases">
        <title>The genome of Rhizophagus clarus HR1 reveals common genetic basis of auxotrophy among arbuscular mycorrhizal fungi.</title>
        <authorList>
            <person name="Kobayashi Y."/>
        </authorList>
    </citation>
    <scope>NUCLEOTIDE SEQUENCE [LARGE SCALE GENOMIC DNA]</scope>
    <source>
        <strain evidence="1 3">HR1</strain>
    </source>
</reference>
<keyword evidence="3" id="KW-1185">Reference proteome</keyword>
<evidence type="ECO:0000313" key="1">
    <source>
        <dbReference type="EMBL" id="GBB89002.1"/>
    </source>
</evidence>
<dbReference type="OrthoDB" id="2304201at2759"/>
<dbReference type="Proteomes" id="UP000615446">
    <property type="component" value="Unassembled WGS sequence"/>
</dbReference>
<dbReference type="AlphaFoldDB" id="A0A2Z6QJU4"/>
<evidence type="ECO:0000313" key="3">
    <source>
        <dbReference type="Proteomes" id="UP000247702"/>
    </source>
</evidence>
<organism evidence="1 3">
    <name type="scientific">Rhizophagus clarus</name>
    <dbReference type="NCBI Taxonomy" id="94130"/>
    <lineage>
        <taxon>Eukaryota</taxon>
        <taxon>Fungi</taxon>
        <taxon>Fungi incertae sedis</taxon>
        <taxon>Mucoromycota</taxon>
        <taxon>Glomeromycotina</taxon>
        <taxon>Glomeromycetes</taxon>
        <taxon>Glomerales</taxon>
        <taxon>Glomeraceae</taxon>
        <taxon>Rhizophagus</taxon>
    </lineage>
</organism>
<accession>A0A2Z6QJU4</accession>
<evidence type="ECO:0000313" key="2">
    <source>
        <dbReference type="EMBL" id="GES77141.1"/>
    </source>
</evidence>
<sequence length="91" mass="10587">MFINCCLNNKNFAIAVLNNKKTNKPNFRCLYDGKDSENQQMVSATVNNTYKQIFNNKTEYSAIIFMGFDNEIIIHELLSDVLFIPIFIRID</sequence>
<comment type="caution">
    <text evidence="1">The sequence shown here is derived from an EMBL/GenBank/DDBJ whole genome shotgun (WGS) entry which is preliminary data.</text>
</comment>
<dbReference type="EMBL" id="BLAL01000028">
    <property type="protein sequence ID" value="GES77141.1"/>
    <property type="molecule type" value="Genomic_DNA"/>
</dbReference>
<gene>
    <name evidence="2" type="ORF">RCL2_000452300</name>
    <name evidence="1" type="ORF">RclHR1_15630004</name>
</gene>
<name>A0A2Z6QJU4_9GLOM</name>
<protein>
    <submittedName>
        <fullName evidence="1">Uncharacterized protein</fullName>
    </submittedName>
</protein>
<dbReference type="Proteomes" id="UP000247702">
    <property type="component" value="Unassembled WGS sequence"/>
</dbReference>